<evidence type="ECO:0000256" key="7">
    <source>
        <dbReference type="ARBA" id="ARBA00022598"/>
    </source>
</evidence>
<dbReference type="EMBL" id="JAALLT010000001">
    <property type="protein sequence ID" value="NGP75646.1"/>
    <property type="molecule type" value="Genomic_DNA"/>
</dbReference>
<evidence type="ECO:0000256" key="13">
    <source>
        <dbReference type="PROSITE-ProRule" id="PRU00409"/>
    </source>
</evidence>
<dbReference type="SUPFAM" id="SSF53623">
    <property type="entry name" value="MurD-like peptide ligases, catalytic domain"/>
    <property type="match status" value="1"/>
</dbReference>
<dbReference type="RefSeq" id="WP_165139134.1">
    <property type="nucleotide sequence ID" value="NZ_JAALLT010000001.1"/>
</dbReference>
<name>A0A6M1SU18_9BACT</name>
<dbReference type="GO" id="GO:0071160">
    <property type="term" value="F:cyanophycin synthetase activity (L-aspartate-adding)"/>
    <property type="evidence" value="ECO:0007669"/>
    <property type="project" value="UniProtKB-EC"/>
</dbReference>
<dbReference type="PROSITE" id="PS50975">
    <property type="entry name" value="ATP_GRASP"/>
    <property type="match status" value="1"/>
</dbReference>
<comment type="subunit">
    <text evidence="3">Homodimer.</text>
</comment>
<dbReference type="AlphaFoldDB" id="A0A6M1SU18"/>
<dbReference type="GO" id="GO:0046872">
    <property type="term" value="F:metal ion binding"/>
    <property type="evidence" value="ECO:0007669"/>
    <property type="project" value="InterPro"/>
</dbReference>
<dbReference type="InterPro" id="IPR011761">
    <property type="entry name" value="ATP-grasp"/>
</dbReference>
<evidence type="ECO:0000256" key="5">
    <source>
        <dbReference type="ARBA" id="ARBA00013005"/>
    </source>
</evidence>
<comment type="caution">
    <text evidence="15">The sequence shown here is derived from an EMBL/GenBank/DDBJ whole genome shotgun (WGS) entry which is preliminary data.</text>
</comment>
<gene>
    <name evidence="15" type="primary">cphA</name>
    <name evidence="15" type="ORF">G3570_03320</name>
</gene>
<dbReference type="InterPro" id="IPR013221">
    <property type="entry name" value="Mur_ligase_cen"/>
</dbReference>
<evidence type="ECO:0000256" key="6">
    <source>
        <dbReference type="ARBA" id="ARBA00022036"/>
    </source>
</evidence>
<dbReference type="InterPro" id="IPR013651">
    <property type="entry name" value="ATP-grasp_RimK-type"/>
</dbReference>
<dbReference type="InterPro" id="IPR036615">
    <property type="entry name" value="Mur_ligase_C_dom_sf"/>
</dbReference>
<dbReference type="GO" id="GO:0005524">
    <property type="term" value="F:ATP binding"/>
    <property type="evidence" value="ECO:0007669"/>
    <property type="project" value="UniProtKB-UniRule"/>
</dbReference>
<evidence type="ECO:0000256" key="2">
    <source>
        <dbReference type="ARBA" id="ARBA00009060"/>
    </source>
</evidence>
<dbReference type="GO" id="GO:0071161">
    <property type="term" value="F:cyanophycin synthetase activity (L-arginine-adding)"/>
    <property type="evidence" value="ECO:0007669"/>
    <property type="project" value="UniProtKB-EC"/>
</dbReference>
<dbReference type="PANTHER" id="PTHR23135">
    <property type="entry name" value="MUR LIGASE FAMILY MEMBER"/>
    <property type="match status" value="1"/>
</dbReference>
<evidence type="ECO:0000256" key="9">
    <source>
        <dbReference type="ARBA" id="ARBA00022840"/>
    </source>
</evidence>
<dbReference type="EC" id="6.3.2.30" evidence="4"/>
<dbReference type="Pfam" id="PF08245">
    <property type="entry name" value="Mur_ligase_M"/>
    <property type="match status" value="1"/>
</dbReference>
<accession>A0A6M1SU18</accession>
<keyword evidence="16" id="KW-1185">Reference proteome</keyword>
<keyword evidence="7 15" id="KW-0436">Ligase</keyword>
<dbReference type="Pfam" id="PF02786">
    <property type="entry name" value="CPSase_L_D2"/>
    <property type="match status" value="1"/>
</dbReference>
<comment type="function">
    <text evidence="1">Catalyzes the ATP-dependent polymerization of arginine and aspartate to multi-L-arginyl-poly-L-aspartic acid (cyanophycin; a water-insoluble reserve polymer).</text>
</comment>
<evidence type="ECO:0000259" key="14">
    <source>
        <dbReference type="PROSITE" id="PS50975"/>
    </source>
</evidence>
<evidence type="ECO:0000256" key="12">
    <source>
        <dbReference type="ARBA" id="ARBA00048425"/>
    </source>
</evidence>
<dbReference type="InterPro" id="IPR018109">
    <property type="entry name" value="Folylpolyglutamate_synth_CS"/>
</dbReference>
<comment type="catalytic activity">
    <reaction evidence="12">
        <text>[L-4-(L-arginin-2-N-yl)aspartate](n) + L-aspartate + ATP = [L-4-(L-arginin-2-N-yl)aspartate](n)-L-aspartate + ADP + phosphate + H(+)</text>
        <dbReference type="Rhea" id="RHEA:13277"/>
        <dbReference type="Rhea" id="RHEA-COMP:13728"/>
        <dbReference type="Rhea" id="RHEA-COMP:13733"/>
        <dbReference type="ChEBI" id="CHEBI:15378"/>
        <dbReference type="ChEBI" id="CHEBI:29991"/>
        <dbReference type="ChEBI" id="CHEBI:30616"/>
        <dbReference type="ChEBI" id="CHEBI:43474"/>
        <dbReference type="ChEBI" id="CHEBI:137986"/>
        <dbReference type="ChEBI" id="CHEBI:137990"/>
        <dbReference type="ChEBI" id="CHEBI:456216"/>
        <dbReference type="EC" id="6.3.2.29"/>
    </reaction>
</comment>
<evidence type="ECO:0000313" key="16">
    <source>
        <dbReference type="Proteomes" id="UP000473278"/>
    </source>
</evidence>
<evidence type="ECO:0000256" key="1">
    <source>
        <dbReference type="ARBA" id="ARBA00003184"/>
    </source>
</evidence>
<keyword evidence="9 13" id="KW-0067">ATP-binding</keyword>
<dbReference type="NCBIfam" id="TIGR02068">
    <property type="entry name" value="cya_phycin_syn"/>
    <property type="match status" value="1"/>
</dbReference>
<evidence type="ECO:0000256" key="8">
    <source>
        <dbReference type="ARBA" id="ARBA00022741"/>
    </source>
</evidence>
<reference evidence="15 16" key="1">
    <citation type="submission" date="2020-02" db="EMBL/GenBank/DDBJ databases">
        <title>Balneolaceae bacterium YR4-1, complete genome.</title>
        <authorList>
            <person name="Li Y."/>
            <person name="Wu S."/>
        </authorList>
    </citation>
    <scope>NUCLEOTIDE SEQUENCE [LARGE SCALE GENOMIC DNA]</scope>
    <source>
        <strain evidence="15 16">YR4-1</strain>
    </source>
</reference>
<dbReference type="SUPFAM" id="SSF53244">
    <property type="entry name" value="MurD-like peptide ligases, peptide-binding domain"/>
    <property type="match status" value="1"/>
</dbReference>
<dbReference type="Gene3D" id="3.40.1190.10">
    <property type="entry name" value="Mur-like, catalytic domain"/>
    <property type="match status" value="1"/>
</dbReference>
<dbReference type="PROSITE" id="PS01011">
    <property type="entry name" value="FOLYLPOLYGLU_SYNT_1"/>
    <property type="match status" value="1"/>
</dbReference>
<proteinExistence type="inferred from homology"/>
<dbReference type="InterPro" id="IPR036565">
    <property type="entry name" value="Mur-like_cat_sf"/>
</dbReference>
<dbReference type="Gene3D" id="3.90.190.20">
    <property type="entry name" value="Mur ligase, C-terminal domain"/>
    <property type="match status" value="1"/>
</dbReference>
<dbReference type="InterPro" id="IPR044019">
    <property type="entry name" value="Cyanophycin_syn_N"/>
</dbReference>
<dbReference type="InterPro" id="IPR005479">
    <property type="entry name" value="CPAse_ATP-bd"/>
</dbReference>
<dbReference type="Gene3D" id="3.30.470.20">
    <property type="entry name" value="ATP-grasp fold, B domain"/>
    <property type="match status" value="2"/>
</dbReference>
<dbReference type="NCBIfam" id="NF010623">
    <property type="entry name" value="PRK14016.1"/>
    <property type="match status" value="1"/>
</dbReference>
<protein>
    <recommendedName>
        <fullName evidence="6">Cyanophycin synthetase</fullName>
        <ecNumber evidence="5">6.3.2.29</ecNumber>
        <ecNumber evidence="4">6.3.2.30</ecNumber>
    </recommendedName>
    <alternativeName>
        <fullName evidence="10">Cyanophycin synthase</fullName>
    </alternativeName>
</protein>
<feature type="domain" description="ATP-grasp" evidence="14">
    <location>
        <begin position="221"/>
        <end position="474"/>
    </location>
</feature>
<dbReference type="EC" id="6.3.2.29" evidence="5"/>
<evidence type="ECO:0000256" key="11">
    <source>
        <dbReference type="ARBA" id="ARBA00048094"/>
    </source>
</evidence>
<organism evidence="15 16">
    <name type="scientific">Halalkalibaculum roseum</name>
    <dbReference type="NCBI Taxonomy" id="2709311"/>
    <lineage>
        <taxon>Bacteria</taxon>
        <taxon>Pseudomonadati</taxon>
        <taxon>Balneolota</taxon>
        <taxon>Balneolia</taxon>
        <taxon>Balneolales</taxon>
        <taxon>Balneolaceae</taxon>
        <taxon>Halalkalibaculum</taxon>
    </lineage>
</organism>
<dbReference type="Pfam" id="PF18921">
    <property type="entry name" value="Cyanophycin_syn"/>
    <property type="match status" value="1"/>
</dbReference>
<dbReference type="PANTHER" id="PTHR23135:SF18">
    <property type="entry name" value="CYANOPHYCIN SYNTHETASE"/>
    <property type="match status" value="1"/>
</dbReference>
<keyword evidence="8 13" id="KW-0547">Nucleotide-binding</keyword>
<sequence length="895" mass="97772">MKILNINITCGPNKWSVKRHRLVVMELDIGDLEFRPTNEIEGFYERIKMLLPGLYEHCCSEGEAGGFFARIMDGTWMGHVIEHIAIELQVMAGIESGFGRTRGTGEGGHYYVVFDCADEESGRLAAERAVLFAQYLVDGTETDIDEHIDEIRTTNLENTPGPSTASILREAVSHDIPVIKLEDNSSWQLGYGCNQKRISATITSSTSHSAVEIACDKERCRALLKSMSVPIAEGTAIESLDELKHSIDSLGFPLVIKPANGNQGRGVTTNITTFKQAEKAFGYASTDCKRVIVEKYIPGYDYRLLMVDGKLAAAAKRIPAHVVGDGKSSVLQLINDVNRDPKRGDGHENFLTKIQAGPAAKSILSQKGYTLNTVLKMEEILYLDYAANLSKGGTAEDVTDQVHPEVVKTAARVSKITGLDICGIDLMAQTLAKPLADTGGIVLEVNAAPGFRMHLAPSKGTPRNVAAPVVDMLFPKDSSSRIPIIAITGTNGKTTTTRLISHIMKEAGRRVGYTTTDGIYVNDELLMKGDCGGPKSAQLILKDPTVDTAVLECARGGILRAGLGFDKCDVAVVTNVTADHLGMKGIHTIDQMAHLKSVVPESVHPGGYAVLNADDDRVYAMRENLQCRPVLFSMKEDSNRLSRHRKEGGICAVFTDKTITIWDGSDTHTIEHIENIPLSFGGRALFMIENILAAVAVAYSQKISPAVIRSALRSFKPSPEHLPGRMNLFKFEDYDVLVDYCHNPAGLVAIKEFIDNSSYLNKTGIISGLGDRREEDSLELGRLSAELFCKIIIREDSDLRGKAAGESSSIVKRGVESSCFNPSVVCIPNEIQALQFAMENALPGTLVMLCVENIEEVTAMLKSMQLKEKRDQGKPAGKVMFMKKDLTEEMNIFQE</sequence>
<evidence type="ECO:0000313" key="15">
    <source>
        <dbReference type="EMBL" id="NGP75646.1"/>
    </source>
</evidence>
<evidence type="ECO:0000256" key="3">
    <source>
        <dbReference type="ARBA" id="ARBA00011738"/>
    </source>
</evidence>
<dbReference type="Proteomes" id="UP000473278">
    <property type="component" value="Unassembled WGS sequence"/>
</dbReference>
<comment type="catalytic activity">
    <reaction evidence="11">
        <text>[L-4-(L-arginin-2-N-yl)aspartate](n)-L-aspartate + L-arginine + ATP = [L-4-(L-arginin-2-N-yl)aspartate](n+1) + ADP + phosphate + H(+)</text>
        <dbReference type="Rhea" id="RHEA:23888"/>
        <dbReference type="Rhea" id="RHEA-COMP:13732"/>
        <dbReference type="Rhea" id="RHEA-COMP:13733"/>
        <dbReference type="ChEBI" id="CHEBI:15378"/>
        <dbReference type="ChEBI" id="CHEBI:30616"/>
        <dbReference type="ChEBI" id="CHEBI:32682"/>
        <dbReference type="ChEBI" id="CHEBI:43474"/>
        <dbReference type="ChEBI" id="CHEBI:137986"/>
        <dbReference type="ChEBI" id="CHEBI:137990"/>
        <dbReference type="ChEBI" id="CHEBI:456216"/>
        <dbReference type="EC" id="6.3.2.30"/>
    </reaction>
</comment>
<evidence type="ECO:0000256" key="4">
    <source>
        <dbReference type="ARBA" id="ARBA00012968"/>
    </source>
</evidence>
<dbReference type="Pfam" id="PF08443">
    <property type="entry name" value="RimK"/>
    <property type="match status" value="1"/>
</dbReference>
<dbReference type="InterPro" id="IPR011810">
    <property type="entry name" value="Cya_phycin_syn"/>
</dbReference>
<dbReference type="Pfam" id="PF02875">
    <property type="entry name" value="Mur_ligase_C"/>
    <property type="match status" value="1"/>
</dbReference>
<dbReference type="InterPro" id="IPR004101">
    <property type="entry name" value="Mur_ligase_C"/>
</dbReference>
<evidence type="ECO:0000256" key="10">
    <source>
        <dbReference type="ARBA" id="ARBA00031353"/>
    </source>
</evidence>
<dbReference type="SUPFAM" id="SSF56059">
    <property type="entry name" value="Glutathione synthetase ATP-binding domain-like"/>
    <property type="match status" value="1"/>
</dbReference>
<comment type="similarity">
    <text evidence="2">In the C-terminal section; belongs to the MurCDEF family.</text>
</comment>
<dbReference type="GO" id="GO:0004326">
    <property type="term" value="F:tetrahydrofolylpolyglutamate synthase activity"/>
    <property type="evidence" value="ECO:0007669"/>
    <property type="project" value="InterPro"/>
</dbReference>